<dbReference type="PATRIC" id="fig|1246955.3.peg.521"/>
<dbReference type="EMBL" id="HF559394">
    <property type="protein sequence ID" value="CCP24309.1"/>
    <property type="molecule type" value="Genomic_DNA"/>
</dbReference>
<accession>L0RUV4</accession>
<reference evidence="5" key="1">
    <citation type="journal article" date="2013" name="Genome Announc.">
        <title>Complete genome sequence of Mycoplasma cynos strain C142.</title>
        <authorList>
            <person name="Walker C.A."/>
            <person name="Mannering S.A."/>
            <person name="Shields S."/>
            <person name="Blake D.P."/>
            <person name="Brownlie J."/>
        </authorList>
    </citation>
    <scope>NUCLEOTIDE SEQUENCE [LARGE SCALE GENOMIC DNA]</scope>
    <source>
        <strain evidence="5">C142</strain>
    </source>
</reference>
<dbReference type="InterPro" id="IPR025197">
    <property type="entry name" value="DUF4116"/>
</dbReference>
<dbReference type="eggNOG" id="ENOG5032V37">
    <property type="taxonomic scope" value="Bacteria"/>
</dbReference>
<dbReference type="KEGG" id="mcy:MCYN_0577"/>
<gene>
    <name evidence="4" type="primary">MCYN0577</name>
    <name evidence="4" type="ordered locus">MCYN_0577</name>
</gene>
<dbReference type="Pfam" id="PF13475">
    <property type="entry name" value="DUF4116"/>
    <property type="match status" value="6"/>
</dbReference>
<feature type="domain" description="DUF4116" evidence="3">
    <location>
        <begin position="272"/>
        <end position="322"/>
    </location>
</feature>
<feature type="domain" description="DUF4116" evidence="3">
    <location>
        <begin position="328"/>
        <end position="368"/>
    </location>
</feature>
<proteinExistence type="predicted"/>
<evidence type="ECO:0000259" key="3">
    <source>
        <dbReference type="Pfam" id="PF13475"/>
    </source>
</evidence>
<feature type="domain" description="DUF4116" evidence="3">
    <location>
        <begin position="162"/>
        <end position="210"/>
    </location>
</feature>
<dbReference type="HOGENOM" id="CLU_532979_0_0_14"/>
<feature type="domain" description="DUF4116" evidence="3">
    <location>
        <begin position="459"/>
        <end position="499"/>
    </location>
</feature>
<feature type="compositionally biased region" description="Basic and acidic residues" evidence="1">
    <location>
        <begin position="33"/>
        <end position="43"/>
    </location>
</feature>
<protein>
    <recommendedName>
        <fullName evidence="3">DUF4116 domain-containing protein</fullName>
    </recommendedName>
</protein>
<dbReference type="AlphaFoldDB" id="L0RUV4"/>
<feature type="chain" id="PRO_5003947983" description="DUF4116 domain-containing protein" evidence="2">
    <location>
        <begin position="25"/>
        <end position="511"/>
    </location>
</feature>
<evidence type="ECO:0000256" key="1">
    <source>
        <dbReference type="SAM" id="MobiDB-lite"/>
    </source>
</evidence>
<keyword evidence="2" id="KW-0732">Signal</keyword>
<evidence type="ECO:0000313" key="5">
    <source>
        <dbReference type="Proteomes" id="UP000010466"/>
    </source>
</evidence>
<dbReference type="Proteomes" id="UP000010466">
    <property type="component" value="Chromosome"/>
</dbReference>
<evidence type="ECO:0000256" key="2">
    <source>
        <dbReference type="SAM" id="SignalP"/>
    </source>
</evidence>
<feature type="region of interest" description="Disordered" evidence="1">
    <location>
        <begin position="27"/>
        <end position="75"/>
    </location>
</feature>
<feature type="signal peptide" evidence="2">
    <location>
        <begin position="1"/>
        <end position="24"/>
    </location>
</feature>
<keyword evidence="5" id="KW-1185">Reference proteome</keyword>
<dbReference type="OrthoDB" id="81722at2"/>
<feature type="domain" description="DUF4116" evidence="3">
    <location>
        <begin position="134"/>
        <end position="157"/>
    </location>
</feature>
<dbReference type="PROSITE" id="PS51257">
    <property type="entry name" value="PROKAR_LIPOPROTEIN"/>
    <property type="match status" value="1"/>
</dbReference>
<dbReference type="STRING" id="1246955.MCYN_0577"/>
<name>L0RUV4_MYCC1</name>
<feature type="compositionally biased region" description="Polar residues" evidence="1">
    <location>
        <begin position="49"/>
        <end position="59"/>
    </location>
</feature>
<sequence>MMNKIKKVLVLSSLSAILPFTIVSCTNETNDGNGRKNNSDKGNKPNNNQKSSDTSNNNTKLKKDEKLNDKANNINNNKQEDDIDIIDSKKLDEKTIKSIENQYLDLIENKAISESFFIGSSLEVIKKLNVKNYKKFVLEAVKRDGGALQFASEELKKEFGKNRDIMLEVVKWNGNALRYASEELKKDREVVLEVMKRDYRVALQYASKELWSDKDVVLEAVKRDYRVLQYASKELWSDKDVVLEVMKQYGDIFLNLFTLFISDEMKKEFGKNRDIMLEAVKRNGYALQFASEELKKDKDVVLEAVNQVGDIFLNEFTSDELKKEFGKNRDIMLEVVKWNGYALEDASDELKKDKEFISKIIKINPYIILSFIHIYGPEKIQLDSSLLNILYSYKTLNFIDFNYIANISEYKEKNQNKINLSNLLEKVVQHTPSGTYKYEDLKNLIDKSNEDKQNLISILVKEPDLLKYIPYQFSNDKEFISLIAKQNKDIIKFASRRLQYDEEFINSIKNN</sequence>
<organism evidence="4 5">
    <name type="scientific">Mycoplasmopsis cynos (strain C142)</name>
    <name type="common">Mycoplasma cynos</name>
    <dbReference type="NCBI Taxonomy" id="1246955"/>
    <lineage>
        <taxon>Bacteria</taxon>
        <taxon>Bacillati</taxon>
        <taxon>Mycoplasmatota</taxon>
        <taxon>Mycoplasmoidales</taxon>
        <taxon>Metamycoplasmataceae</taxon>
        <taxon>Mycoplasmopsis</taxon>
    </lineage>
</organism>
<evidence type="ECO:0000313" key="4">
    <source>
        <dbReference type="EMBL" id="CCP24309.1"/>
    </source>
</evidence>
<feature type="domain" description="DUF4116" evidence="3">
    <location>
        <begin position="213"/>
        <end position="254"/>
    </location>
</feature>